<dbReference type="SUPFAM" id="SSF56349">
    <property type="entry name" value="DNA breaking-rejoining enzymes"/>
    <property type="match status" value="1"/>
</dbReference>
<dbReference type="Proteomes" id="UP001548832">
    <property type="component" value="Unassembled WGS sequence"/>
</dbReference>
<evidence type="ECO:0000313" key="4">
    <source>
        <dbReference type="Proteomes" id="UP001548832"/>
    </source>
</evidence>
<protein>
    <submittedName>
        <fullName evidence="3">Site-specific integrase</fullName>
    </submittedName>
</protein>
<feature type="domain" description="Tyr recombinase" evidence="2">
    <location>
        <begin position="116"/>
        <end position="317"/>
    </location>
</feature>
<sequence length="320" mass="36566">MPLTTGRFWWLAGYHKATFTFSQAVKAYLDAGKDDRFILPLLDHFNTTRISDLTGSKVREAAKTIYPGNAYTTWNRQVVTPVKAVINHSADAGDCHPVKIRGFTKRDRDVRPPATSPKRAVDRSYIDAFREHSDDPRLSALMLFLFQTGARISDAIKLEDDSPDIDLVNRKVTFRDMKNGEDGDADLTIEMVYEIQQLREWKRERLAAWEARTPWKGRRSGERHSGRGAKKPNKRLFGFMTRRSVYKDIKRICEKAELPYLGTHQPGRHSFATEMIVRNGIDVATTAWKGRWKSKALLMANYAHAEVGPRVIDKVFGNVI</sequence>
<dbReference type="InterPro" id="IPR002104">
    <property type="entry name" value="Integrase_catalytic"/>
</dbReference>
<organism evidence="3 4">
    <name type="scientific">Mesorhizobium shangrilense</name>
    <dbReference type="NCBI Taxonomy" id="460060"/>
    <lineage>
        <taxon>Bacteria</taxon>
        <taxon>Pseudomonadati</taxon>
        <taxon>Pseudomonadota</taxon>
        <taxon>Alphaproteobacteria</taxon>
        <taxon>Hyphomicrobiales</taxon>
        <taxon>Phyllobacteriaceae</taxon>
        <taxon>Mesorhizobium</taxon>
    </lineage>
</organism>
<comment type="caution">
    <text evidence="3">The sequence shown here is derived from an EMBL/GenBank/DDBJ whole genome shotgun (WGS) entry which is preliminary data.</text>
</comment>
<dbReference type="CDD" id="cd00397">
    <property type="entry name" value="DNA_BRE_C"/>
    <property type="match status" value="1"/>
</dbReference>
<reference evidence="3 4" key="1">
    <citation type="submission" date="2024-06" db="EMBL/GenBank/DDBJ databases">
        <authorList>
            <person name="Kim D.-U."/>
        </authorList>
    </citation>
    <scope>NUCLEOTIDE SEQUENCE [LARGE SCALE GENOMIC DNA]</scope>
    <source>
        <strain evidence="3 4">KACC15460</strain>
    </source>
</reference>
<dbReference type="EMBL" id="JBEWSZ010000001">
    <property type="protein sequence ID" value="MET2828893.1"/>
    <property type="molecule type" value="Genomic_DNA"/>
</dbReference>
<keyword evidence="4" id="KW-1185">Reference proteome</keyword>
<name>A0ABV2DGM7_9HYPH</name>
<accession>A0ABV2DGM7</accession>
<dbReference type="RefSeq" id="WP_354460868.1">
    <property type="nucleotide sequence ID" value="NZ_JBEWSZ010000001.1"/>
</dbReference>
<dbReference type="PROSITE" id="PS51898">
    <property type="entry name" value="TYR_RECOMBINASE"/>
    <property type="match status" value="1"/>
</dbReference>
<evidence type="ECO:0000256" key="1">
    <source>
        <dbReference type="ARBA" id="ARBA00023172"/>
    </source>
</evidence>
<gene>
    <name evidence="3" type="ORF">ABVQ20_18090</name>
</gene>
<keyword evidence="1" id="KW-0233">DNA recombination</keyword>
<dbReference type="Gene3D" id="1.10.443.10">
    <property type="entry name" value="Intergrase catalytic core"/>
    <property type="match status" value="1"/>
</dbReference>
<evidence type="ECO:0000259" key="2">
    <source>
        <dbReference type="PROSITE" id="PS51898"/>
    </source>
</evidence>
<proteinExistence type="predicted"/>
<dbReference type="InterPro" id="IPR011010">
    <property type="entry name" value="DNA_brk_join_enz"/>
</dbReference>
<evidence type="ECO:0000313" key="3">
    <source>
        <dbReference type="EMBL" id="MET2828893.1"/>
    </source>
</evidence>
<dbReference type="InterPro" id="IPR013762">
    <property type="entry name" value="Integrase-like_cat_sf"/>
</dbReference>
<dbReference type="Pfam" id="PF00589">
    <property type="entry name" value="Phage_integrase"/>
    <property type="match status" value="1"/>
</dbReference>